<evidence type="ECO:0000256" key="7">
    <source>
        <dbReference type="SAM" id="Phobius"/>
    </source>
</evidence>
<dbReference type="GO" id="GO:0016020">
    <property type="term" value="C:membrane"/>
    <property type="evidence" value="ECO:0007669"/>
    <property type="project" value="UniProtKB-SubCell"/>
</dbReference>
<keyword evidence="5 7" id="KW-0472">Membrane</keyword>
<evidence type="ECO:0000256" key="1">
    <source>
        <dbReference type="ARBA" id="ARBA00004141"/>
    </source>
</evidence>
<feature type="transmembrane region" description="Helical" evidence="7">
    <location>
        <begin position="406"/>
        <end position="430"/>
    </location>
</feature>
<evidence type="ECO:0000256" key="5">
    <source>
        <dbReference type="ARBA" id="ARBA00023136"/>
    </source>
</evidence>
<dbReference type="RefSeq" id="YP_009104312.1">
    <property type="nucleotide sequence ID" value="NC_025472.1"/>
</dbReference>
<feature type="transmembrane region" description="Helical" evidence="7">
    <location>
        <begin position="169"/>
        <end position="190"/>
    </location>
</feature>
<dbReference type="EMBL" id="KM609294">
    <property type="protein sequence ID" value="AIU56257.1"/>
    <property type="molecule type" value="Genomic_DNA"/>
</dbReference>
<dbReference type="GeneID" id="22157718"/>
<keyword evidence="9" id="KW-0496">Mitochondrion</keyword>
<organism evidence="9">
    <name type="scientific">Solenosmilia variabilis</name>
    <name type="common">Maculate stony coral</name>
    <name type="synonym">Solenosmilia jeffreyi</name>
    <dbReference type="NCBI Taxonomy" id="761947"/>
    <lineage>
        <taxon>Eukaryota</taxon>
        <taxon>Metazoa</taxon>
        <taxon>Cnidaria</taxon>
        <taxon>Anthozoa</taxon>
        <taxon>Hexacorallia</taxon>
        <taxon>Scleractinia</taxon>
        <taxon>Caryophylliina</taxon>
        <taxon>Caryophylliidae</taxon>
        <taxon>Solenosmilia</taxon>
    </lineage>
</organism>
<dbReference type="PANTHER" id="PTHR22773">
    <property type="entry name" value="NADH DEHYDROGENASE"/>
    <property type="match status" value="1"/>
</dbReference>
<dbReference type="EC" id="7.1.1.2" evidence="2"/>
<feature type="transmembrane region" description="Helical" evidence="7">
    <location>
        <begin position="280"/>
        <end position="303"/>
    </location>
</feature>
<dbReference type="HAMAP" id="MF_00445">
    <property type="entry name" value="NDH1_NuoN_1"/>
    <property type="match status" value="1"/>
</dbReference>
<dbReference type="GO" id="GO:0042773">
    <property type="term" value="P:ATP synthesis coupled electron transport"/>
    <property type="evidence" value="ECO:0007669"/>
    <property type="project" value="InterPro"/>
</dbReference>
<feature type="transmembrane region" description="Helical" evidence="7">
    <location>
        <begin position="93"/>
        <end position="110"/>
    </location>
</feature>
<evidence type="ECO:0000256" key="6">
    <source>
        <dbReference type="ARBA" id="ARBA00049551"/>
    </source>
</evidence>
<feature type="domain" description="NADH:quinone oxidoreductase/Mrp antiporter transmembrane" evidence="8">
    <location>
        <begin position="87"/>
        <end position="369"/>
    </location>
</feature>
<evidence type="ECO:0000256" key="4">
    <source>
        <dbReference type="ARBA" id="ARBA00022989"/>
    </source>
</evidence>
<dbReference type="InterPro" id="IPR001750">
    <property type="entry name" value="ND/Mrp_TM"/>
</dbReference>
<geneLocation type="mitochondrion" evidence="9"/>
<feature type="transmembrane region" description="Helical" evidence="7">
    <location>
        <begin position="202"/>
        <end position="221"/>
    </location>
</feature>
<feature type="transmembrane region" description="Helical" evidence="7">
    <location>
        <begin position="12"/>
        <end position="38"/>
    </location>
</feature>
<dbReference type="GO" id="GO:0008137">
    <property type="term" value="F:NADH dehydrogenase (ubiquinone) activity"/>
    <property type="evidence" value="ECO:0007669"/>
    <property type="project" value="UniProtKB-EC"/>
</dbReference>
<proteinExistence type="inferred from homology"/>
<dbReference type="InterPro" id="IPR010096">
    <property type="entry name" value="NADH-Q_OxRdtase_suN/2"/>
</dbReference>
<name>A0A0U1XJ45_SOLVA</name>
<keyword evidence="3 7" id="KW-0812">Transmembrane</keyword>
<accession>A0A0U1XJ45</accession>
<dbReference type="CTD" id="4536"/>
<evidence type="ECO:0000256" key="3">
    <source>
        <dbReference type="ARBA" id="ARBA00022692"/>
    </source>
</evidence>
<feature type="transmembrane region" description="Helical" evidence="7">
    <location>
        <begin position="252"/>
        <end position="268"/>
    </location>
</feature>
<reference evidence="9" key="1">
    <citation type="journal article" date="2014" name="Mitochondrial DNA">
        <title>The complete mitochondrial genome of the deep-sea stony coral Solenosmilia variabilis (Scleractinia, Caryophylliidae) and its inter-individual variation.</title>
        <authorList>
            <person name="Zeng C."/>
            <person name="Tracey D.M."/>
            <person name="Clark M.R."/>
            <person name="Rowden A.A."/>
            <person name="Thomas L.J."/>
            <person name="Gardner J.P."/>
        </authorList>
    </citation>
    <scope>NUCLEOTIDE SEQUENCE</scope>
</reference>
<sequence>MSEFFFLGCSLLTLVILGLHSFLLKFSVFFLLIFFSLYSFNLEGGKVLVLIGVFAVLFLLGPKKEEQTEVPVLSLIIVFGIFCLISSTNWLSVYLAIELSTLCFFVLIARGSGYSAEAGLKYFVLGALSSGLFLFGCALLCGIGGNVHLAYLDLIINSKQTFSDVCPPVGYILILGALFFKLSVAPFHMWAPDVYEGAPTKIVLLLATVPKIGIFSLLITLGLPVNSLLIGVVFSLFVGALGALNQTKIKRLLAYSSIGHMGFILWGFESGSFESLQASLVYLFIYVIMTICVFSLILGFHLYKNLLIEFSGVSRFLPLFAVTLGVVFFSIAGIPPFAGFLSKWVVLLSGVLSQSYFVFLFAVFCSVIGGVYYVRIVKILFFQKNFYLLITIKALRKELHLNFKKVFLVGLCLYFILFLFMAPHLGFFFASQTIMILF</sequence>
<dbReference type="EMBL" id="KM609293">
    <property type="protein sequence ID" value="AIU56246.1"/>
    <property type="molecule type" value="Genomic_DNA"/>
</dbReference>
<evidence type="ECO:0000256" key="2">
    <source>
        <dbReference type="ARBA" id="ARBA00012944"/>
    </source>
</evidence>
<protein>
    <recommendedName>
        <fullName evidence="2">NADH:ubiquinone reductase (H(+)-translocating)</fullName>
        <ecNumber evidence="2">7.1.1.2</ecNumber>
    </recommendedName>
</protein>
<comment type="subcellular location">
    <subcellularLocation>
        <location evidence="1">Membrane</location>
        <topology evidence="1">Multi-pass membrane protein</topology>
    </subcellularLocation>
</comment>
<gene>
    <name evidence="9" type="primary">ND2</name>
</gene>
<comment type="catalytic activity">
    <reaction evidence="6">
        <text>a ubiquinone + NADH + 5 H(+)(in) = a ubiquinol + NAD(+) + 4 H(+)(out)</text>
        <dbReference type="Rhea" id="RHEA:29091"/>
        <dbReference type="Rhea" id="RHEA-COMP:9565"/>
        <dbReference type="Rhea" id="RHEA-COMP:9566"/>
        <dbReference type="ChEBI" id="CHEBI:15378"/>
        <dbReference type="ChEBI" id="CHEBI:16389"/>
        <dbReference type="ChEBI" id="CHEBI:17976"/>
        <dbReference type="ChEBI" id="CHEBI:57540"/>
        <dbReference type="ChEBI" id="CHEBI:57945"/>
        <dbReference type="EC" id="7.1.1.2"/>
    </reaction>
</comment>
<feature type="transmembrane region" description="Helical" evidence="7">
    <location>
        <begin position="122"/>
        <end position="149"/>
    </location>
</feature>
<feature type="transmembrane region" description="Helical" evidence="7">
    <location>
        <begin position="44"/>
        <end position="61"/>
    </location>
</feature>
<feature type="transmembrane region" description="Helical" evidence="7">
    <location>
        <begin position="315"/>
        <end position="334"/>
    </location>
</feature>
<keyword evidence="4 7" id="KW-1133">Transmembrane helix</keyword>
<evidence type="ECO:0000259" key="8">
    <source>
        <dbReference type="Pfam" id="PF00361"/>
    </source>
</evidence>
<dbReference type="Pfam" id="PF00361">
    <property type="entry name" value="Proton_antipo_M"/>
    <property type="match status" value="1"/>
</dbReference>
<feature type="transmembrane region" description="Helical" evidence="7">
    <location>
        <begin position="354"/>
        <end position="374"/>
    </location>
</feature>
<dbReference type="AlphaFoldDB" id="A0A0U1XJ45"/>
<evidence type="ECO:0000313" key="9">
    <source>
        <dbReference type="EMBL" id="AIU56257.1"/>
    </source>
</evidence>
<feature type="transmembrane region" description="Helical" evidence="7">
    <location>
        <begin position="227"/>
        <end position="245"/>
    </location>
</feature>